<organism evidence="2 3">
    <name type="scientific">Candidatus Gottesmanbacteria bacterium RIFCSPLOWO2_01_FULL_42_22</name>
    <dbReference type="NCBI Taxonomy" id="1798391"/>
    <lineage>
        <taxon>Bacteria</taxon>
        <taxon>Candidatus Gottesmaniibacteriota</taxon>
    </lineage>
</organism>
<dbReference type="Pfam" id="PF14667">
    <property type="entry name" value="Polysacc_synt_C"/>
    <property type="match status" value="1"/>
</dbReference>
<dbReference type="InterPro" id="IPR029303">
    <property type="entry name" value="CapF_C"/>
</dbReference>
<comment type="caution">
    <text evidence="2">The sequence shown here is derived from an EMBL/GenBank/DDBJ whole genome shotgun (WGS) entry which is preliminary data.</text>
</comment>
<evidence type="ECO:0000313" key="2">
    <source>
        <dbReference type="EMBL" id="OGG34713.1"/>
    </source>
</evidence>
<dbReference type="AlphaFoldDB" id="A0A1F6BD44"/>
<evidence type="ECO:0000313" key="3">
    <source>
        <dbReference type="Proteomes" id="UP000176228"/>
    </source>
</evidence>
<name>A0A1F6BD44_9BACT</name>
<dbReference type="Proteomes" id="UP000176228">
    <property type="component" value="Unassembled WGS sequence"/>
</dbReference>
<dbReference type="InterPro" id="IPR011051">
    <property type="entry name" value="RmlC_Cupin_sf"/>
</dbReference>
<dbReference type="EMBL" id="MFJU01000030">
    <property type="protein sequence ID" value="OGG34713.1"/>
    <property type="molecule type" value="Genomic_DNA"/>
</dbReference>
<accession>A0A1F6BD44</accession>
<sequence length="138" mass="16213">MDYKIAEFEKHNDRRGDLVVFLKKKELGKNQKIFGQIYFVTFKKKGTVRGNHYHKQWREWFGIVSGKLEVNLKDVRTGETAKINLAAASDKYIRLEIGPFIVHSFKSLSEYASMINYANREWSNKDTYIDKIMKANND</sequence>
<reference evidence="2 3" key="1">
    <citation type="journal article" date="2016" name="Nat. Commun.">
        <title>Thousands of microbial genomes shed light on interconnected biogeochemical processes in an aquifer system.</title>
        <authorList>
            <person name="Anantharaman K."/>
            <person name="Brown C.T."/>
            <person name="Hug L.A."/>
            <person name="Sharon I."/>
            <person name="Castelle C.J."/>
            <person name="Probst A.J."/>
            <person name="Thomas B.C."/>
            <person name="Singh A."/>
            <person name="Wilkins M.J."/>
            <person name="Karaoz U."/>
            <person name="Brodie E.L."/>
            <person name="Williams K.H."/>
            <person name="Hubbard S.S."/>
            <person name="Banfield J.F."/>
        </authorList>
    </citation>
    <scope>NUCLEOTIDE SEQUENCE [LARGE SCALE GENOMIC DNA]</scope>
</reference>
<feature type="domain" description="Capsular polysaccharide assembling protein CapF C-terminal" evidence="1">
    <location>
        <begin position="11"/>
        <end position="112"/>
    </location>
</feature>
<dbReference type="SUPFAM" id="SSF51182">
    <property type="entry name" value="RmlC-like cupins"/>
    <property type="match status" value="1"/>
</dbReference>
<dbReference type="InterPro" id="IPR014710">
    <property type="entry name" value="RmlC-like_jellyroll"/>
</dbReference>
<evidence type="ECO:0000259" key="1">
    <source>
        <dbReference type="Pfam" id="PF14667"/>
    </source>
</evidence>
<proteinExistence type="predicted"/>
<gene>
    <name evidence="2" type="ORF">A2968_02885</name>
</gene>
<dbReference type="STRING" id="1798391.A2968_02885"/>
<dbReference type="Gene3D" id="2.60.120.10">
    <property type="entry name" value="Jelly Rolls"/>
    <property type="match status" value="1"/>
</dbReference>
<protein>
    <recommendedName>
        <fullName evidence="1">Capsular polysaccharide assembling protein CapF C-terminal domain-containing protein</fullName>
    </recommendedName>
</protein>